<dbReference type="Proteomes" id="UP000250358">
    <property type="component" value="Unassembled WGS sequence"/>
</dbReference>
<dbReference type="AlphaFoldDB" id="A0A2X1C734"/>
<protein>
    <submittedName>
        <fullName evidence="2">Uncharacterized protein</fullName>
    </submittedName>
</protein>
<sequence length="266" mass="29513">MLKWPLIASAIAALFATTASAQAWRVETDRDAFTDERRVRAVYHSRQISVAVRCNGGALDAIFAVGYIGESDATVRYRIDRGEVLSNVWDAASSRDALFAWDPGEVGRRMAAGSTMIFEHDDFSGTPHRYTVPLSGSGAAIRQVFTACDVPMADPKAQDDEIWTRVVDEVDKIPKSDLATLQRILAGVGYEVAEDGRRSLATYQGLSKFYSTYWRGCEAGIDTGSTCRSWRSRKEWDSDYDYPKEAVDLLVEFLDEAPKLADGDEK</sequence>
<dbReference type="EMBL" id="UAQM01000011">
    <property type="protein sequence ID" value="SPU44265.1"/>
    <property type="molecule type" value="Genomic_DNA"/>
</dbReference>
<feature type="chain" id="PRO_5015905686" evidence="1">
    <location>
        <begin position="22"/>
        <end position="266"/>
    </location>
</feature>
<gene>
    <name evidence="2" type="ORF">NCTC11165_01667</name>
</gene>
<accession>A0A2X1C734</accession>
<organism evidence="2 3">
    <name type="scientific">Brevundimonas diminuta</name>
    <name type="common">Pseudomonas diminuta</name>
    <dbReference type="NCBI Taxonomy" id="293"/>
    <lineage>
        <taxon>Bacteria</taxon>
        <taxon>Pseudomonadati</taxon>
        <taxon>Pseudomonadota</taxon>
        <taxon>Alphaproteobacteria</taxon>
        <taxon>Caulobacterales</taxon>
        <taxon>Caulobacteraceae</taxon>
        <taxon>Brevundimonas</taxon>
    </lineage>
</organism>
<feature type="signal peptide" evidence="1">
    <location>
        <begin position="1"/>
        <end position="21"/>
    </location>
</feature>
<proteinExistence type="predicted"/>
<keyword evidence="1" id="KW-0732">Signal</keyword>
<dbReference type="RefSeq" id="WP_128115655.1">
    <property type="nucleotide sequence ID" value="NZ_UAQM01000011.1"/>
</dbReference>
<reference evidence="2 3" key="1">
    <citation type="submission" date="2018-06" db="EMBL/GenBank/DDBJ databases">
        <authorList>
            <consortium name="Pathogen Informatics"/>
            <person name="Doyle S."/>
        </authorList>
    </citation>
    <scope>NUCLEOTIDE SEQUENCE [LARGE SCALE GENOMIC DNA]</scope>
    <source>
        <strain evidence="2 3">NCTC11165</strain>
    </source>
</reference>
<evidence type="ECO:0000256" key="1">
    <source>
        <dbReference type="SAM" id="SignalP"/>
    </source>
</evidence>
<evidence type="ECO:0000313" key="3">
    <source>
        <dbReference type="Proteomes" id="UP000250358"/>
    </source>
</evidence>
<name>A0A2X1C734_BREDI</name>
<evidence type="ECO:0000313" key="2">
    <source>
        <dbReference type="EMBL" id="SPU44265.1"/>
    </source>
</evidence>